<evidence type="ECO:0000313" key="11">
    <source>
        <dbReference type="Proteomes" id="UP000435985"/>
    </source>
</evidence>
<dbReference type="GO" id="GO:0009279">
    <property type="term" value="C:cell outer membrane"/>
    <property type="evidence" value="ECO:0007669"/>
    <property type="project" value="UniProtKB-SubCell"/>
</dbReference>
<comment type="similarity">
    <text evidence="2">Belongs to the SusD family.</text>
</comment>
<dbReference type="Proteomes" id="UP000435985">
    <property type="component" value="Unassembled WGS sequence"/>
</dbReference>
<evidence type="ECO:0000256" key="6">
    <source>
        <dbReference type="SAM" id="SignalP"/>
    </source>
</evidence>
<dbReference type="Gene3D" id="1.25.40.390">
    <property type="match status" value="1"/>
</dbReference>
<feature type="signal peptide" evidence="6">
    <location>
        <begin position="1"/>
        <end position="21"/>
    </location>
</feature>
<dbReference type="STRING" id="28116.Bovatus_03893"/>
<evidence type="ECO:0000313" key="9">
    <source>
        <dbReference type="EMBL" id="KAA4666871.1"/>
    </source>
</evidence>
<feature type="domain" description="RagB/SusD" evidence="7">
    <location>
        <begin position="342"/>
        <end position="484"/>
    </location>
</feature>
<evidence type="ECO:0000256" key="3">
    <source>
        <dbReference type="ARBA" id="ARBA00022729"/>
    </source>
</evidence>
<gene>
    <name evidence="9" type="ORF">F3B98_00345</name>
    <name evidence="10" type="ORF">PO382_04805</name>
</gene>
<evidence type="ECO:0000256" key="5">
    <source>
        <dbReference type="ARBA" id="ARBA00023237"/>
    </source>
</evidence>
<accession>A0A139L7S4</accession>
<reference evidence="10" key="2">
    <citation type="submission" date="2022-10" db="EMBL/GenBank/DDBJ databases">
        <title>Human gut microbiome strain richness.</title>
        <authorList>
            <person name="Chen-Liaw A."/>
        </authorList>
    </citation>
    <scope>NUCLEOTIDE SEQUENCE</scope>
    <source>
        <strain evidence="10">BSD2780120875st1_E1_BSD2780120875_150330</strain>
    </source>
</reference>
<keyword evidence="4" id="KW-0472">Membrane</keyword>
<sequence>MKNIKYFVGAVCLALSLNSCSDFLNEEPVSEIPAGDMWQTARDAKAGINEIYGLLRSTLRENYFYWGEFRSDNVAPGAPVMADQARVINNLMSTDEKCAKWTTLYQMINQANLAIKYVPNISMPDVADRNDYLGQAYALRALAYFYAIRVWGDVPLFTEPTEKYSEAIYKERTDKNYILEHVILPDLKKAESLINRNKNYERKRISICGVWAIMADAYMWAKEYNLADQTIDKMATIASKKGGRFVDFEPNIATWHTMFTEELTNKPSDDTPENDEYNSREFIFLVHFNMDEVGTNGYSYMYQWFSGSGNRAAVMSDKFMSIFDEKDMKGDLRKDYTVKNYQNGNELRKYMAGDISNSLNKTCEVAYPIYRYTDMMLLQAEARAHQGKWGEALDLVKTVRDRAGLNTLTENDFASEEEVVNYILRERQVELAGEGRRWFDLLRTEKWKEVMKPINGMEQDGNELFPIHYSHILENPKIVQNTYYGNTNN</sequence>
<comment type="caution">
    <text evidence="9">The sequence shown here is derived from an EMBL/GenBank/DDBJ whole genome shotgun (WGS) entry which is preliminary data.</text>
</comment>
<reference evidence="9 11" key="1">
    <citation type="journal article" date="2019" name="Nat. Med.">
        <title>A library of human gut bacterial isolates paired with longitudinal multiomics data enables mechanistic microbiome research.</title>
        <authorList>
            <person name="Poyet M."/>
            <person name="Groussin M."/>
            <person name="Gibbons S.M."/>
            <person name="Avila-Pacheco J."/>
            <person name="Jiang X."/>
            <person name="Kearney S.M."/>
            <person name="Perrotta A.R."/>
            <person name="Berdy B."/>
            <person name="Zhao S."/>
            <person name="Lieberman T.D."/>
            <person name="Swanson P.K."/>
            <person name="Smith M."/>
            <person name="Roesemann S."/>
            <person name="Alexander J.E."/>
            <person name="Rich S.A."/>
            <person name="Livny J."/>
            <person name="Vlamakis H."/>
            <person name="Clish C."/>
            <person name="Bullock K."/>
            <person name="Deik A."/>
            <person name="Scott J."/>
            <person name="Pierce K.A."/>
            <person name="Xavier R.J."/>
            <person name="Alm E.J."/>
        </authorList>
    </citation>
    <scope>NUCLEOTIDE SEQUENCE [LARGE SCALE GENOMIC DNA]</scope>
    <source>
        <strain evidence="9 11">BIOML-A14</strain>
    </source>
</reference>
<dbReference type="RefSeq" id="WP_004310457.1">
    <property type="nucleotide sequence ID" value="NZ_CAXTIO010000013.1"/>
</dbReference>
<organism evidence="9 11">
    <name type="scientific">Bacteroides ovatus</name>
    <dbReference type="NCBI Taxonomy" id="28116"/>
    <lineage>
        <taxon>Bacteria</taxon>
        <taxon>Pseudomonadati</taxon>
        <taxon>Bacteroidota</taxon>
        <taxon>Bacteroidia</taxon>
        <taxon>Bacteroidales</taxon>
        <taxon>Bacteroidaceae</taxon>
        <taxon>Bacteroides</taxon>
    </lineage>
</organism>
<keyword evidence="3 6" id="KW-0732">Signal</keyword>
<dbReference type="InterPro" id="IPR012944">
    <property type="entry name" value="SusD_RagB_dom"/>
</dbReference>
<evidence type="ECO:0000256" key="1">
    <source>
        <dbReference type="ARBA" id="ARBA00004442"/>
    </source>
</evidence>
<feature type="chain" id="PRO_5042681943" evidence="6">
    <location>
        <begin position="22"/>
        <end position="489"/>
    </location>
</feature>
<dbReference type="Pfam" id="PF14322">
    <property type="entry name" value="SusD-like_3"/>
    <property type="match status" value="1"/>
</dbReference>
<proteinExistence type="inferred from homology"/>
<dbReference type="SUPFAM" id="SSF48452">
    <property type="entry name" value="TPR-like"/>
    <property type="match status" value="1"/>
</dbReference>
<evidence type="ECO:0000259" key="8">
    <source>
        <dbReference type="Pfam" id="PF14322"/>
    </source>
</evidence>
<dbReference type="EMBL" id="JAQNZF010000005">
    <property type="protein sequence ID" value="MDC2741540.1"/>
    <property type="molecule type" value="Genomic_DNA"/>
</dbReference>
<keyword evidence="5" id="KW-0998">Cell outer membrane</keyword>
<dbReference type="EMBL" id="VWFO01000001">
    <property type="protein sequence ID" value="KAA4666871.1"/>
    <property type="molecule type" value="Genomic_DNA"/>
</dbReference>
<dbReference type="Pfam" id="PF07980">
    <property type="entry name" value="SusD_RagB"/>
    <property type="match status" value="1"/>
</dbReference>
<dbReference type="InterPro" id="IPR011990">
    <property type="entry name" value="TPR-like_helical_dom_sf"/>
</dbReference>
<protein>
    <submittedName>
        <fullName evidence="9">RagB/SusD family nutrient uptake outer membrane protein</fullName>
    </submittedName>
</protein>
<name>A0A139L7S4_BACOV</name>
<evidence type="ECO:0000256" key="2">
    <source>
        <dbReference type="ARBA" id="ARBA00006275"/>
    </source>
</evidence>
<dbReference type="AlphaFoldDB" id="A0A139L7S4"/>
<comment type="subcellular location">
    <subcellularLocation>
        <location evidence="1">Cell outer membrane</location>
    </subcellularLocation>
</comment>
<dbReference type="Proteomes" id="UP001219389">
    <property type="component" value="Unassembled WGS sequence"/>
</dbReference>
<evidence type="ECO:0000259" key="7">
    <source>
        <dbReference type="Pfam" id="PF07980"/>
    </source>
</evidence>
<evidence type="ECO:0000256" key="4">
    <source>
        <dbReference type="ARBA" id="ARBA00023136"/>
    </source>
</evidence>
<evidence type="ECO:0000313" key="10">
    <source>
        <dbReference type="EMBL" id="MDC2741540.1"/>
    </source>
</evidence>
<dbReference type="InterPro" id="IPR033985">
    <property type="entry name" value="SusD-like_N"/>
</dbReference>
<feature type="domain" description="SusD-like N-terminal" evidence="8">
    <location>
        <begin position="22"/>
        <end position="198"/>
    </location>
</feature>